<evidence type="ECO:0000313" key="1">
    <source>
        <dbReference type="EMBL" id="MEZ8091606.1"/>
    </source>
</evidence>
<gene>
    <name evidence="1" type="ORF">ACED24_16215</name>
</gene>
<reference evidence="1 2" key="1">
    <citation type="submission" date="2024-06" db="EMBL/GenBank/DDBJ databases">
        <authorList>
            <person name="Steensen K."/>
            <person name="Seneca J."/>
            <person name="Bartlau N."/>
            <person name="Yu A.X."/>
            <person name="Polz M.F."/>
        </authorList>
    </citation>
    <scope>NUCLEOTIDE SEQUENCE [LARGE SCALE GENOMIC DNA]</scope>
    <source>
        <strain evidence="1 2">5S240</strain>
    </source>
</reference>
<accession>A0ABV4LIB2</accession>
<proteinExistence type="predicted"/>
<name>A0ABV4LIB2_9VIBR</name>
<organism evidence="1 2">
    <name type="scientific">Vibrio kanaloae</name>
    <dbReference type="NCBI Taxonomy" id="170673"/>
    <lineage>
        <taxon>Bacteria</taxon>
        <taxon>Pseudomonadati</taxon>
        <taxon>Pseudomonadota</taxon>
        <taxon>Gammaproteobacteria</taxon>
        <taxon>Vibrionales</taxon>
        <taxon>Vibrionaceae</taxon>
        <taxon>Vibrio</taxon>
    </lineage>
</organism>
<dbReference type="RefSeq" id="WP_017056094.1">
    <property type="nucleotide sequence ID" value="NZ_JBGONX010000021.1"/>
</dbReference>
<dbReference type="Proteomes" id="UP001569177">
    <property type="component" value="Unassembled WGS sequence"/>
</dbReference>
<comment type="caution">
    <text evidence="1">The sequence shown here is derived from an EMBL/GenBank/DDBJ whole genome shotgun (WGS) entry which is preliminary data.</text>
</comment>
<protein>
    <submittedName>
        <fullName evidence="1">HNH endonuclease</fullName>
    </submittedName>
</protein>
<keyword evidence="2" id="KW-1185">Reference proteome</keyword>
<evidence type="ECO:0000313" key="2">
    <source>
        <dbReference type="Proteomes" id="UP001569177"/>
    </source>
</evidence>
<dbReference type="Gene3D" id="1.10.30.50">
    <property type="match status" value="1"/>
</dbReference>
<keyword evidence="1" id="KW-0255">Endonuclease</keyword>
<keyword evidence="1" id="KW-0378">Hydrolase</keyword>
<keyword evidence="1" id="KW-0540">Nuclease</keyword>
<dbReference type="GO" id="GO:0004519">
    <property type="term" value="F:endonuclease activity"/>
    <property type="evidence" value="ECO:0007669"/>
    <property type="project" value="UniProtKB-KW"/>
</dbReference>
<dbReference type="EMBL" id="JBGOOJ010000017">
    <property type="protein sequence ID" value="MEZ8091606.1"/>
    <property type="molecule type" value="Genomic_DNA"/>
</dbReference>
<sequence>MAKLTFTADEIKKMQAASAAGHNGWKDKKLDRIKRKIKDHKRIDTYDLCCYCQRDTKEEFNMVLDIEHILPKSARVKHMFTMKNLSVSCKKCNMHIKNEDLSFLVDDIVNLPSNIFKSRYYKFIHPNLDKVHRHLERNCVQKGRVRLVKYLFPTNSDKGKYTYEYFKLKEFEIEKANQAQGRRKNKINNQKIEDAFRKLTQ</sequence>